<dbReference type="GO" id="GO:0004673">
    <property type="term" value="F:protein histidine kinase activity"/>
    <property type="evidence" value="ECO:0007669"/>
    <property type="project" value="UniProtKB-EC"/>
</dbReference>
<dbReference type="Gene3D" id="1.10.10.10">
    <property type="entry name" value="Winged helix-like DNA-binding domain superfamily/Winged helix DNA-binding domain"/>
    <property type="match status" value="1"/>
</dbReference>
<dbReference type="SMART" id="SM00086">
    <property type="entry name" value="PAC"/>
    <property type="match status" value="4"/>
</dbReference>
<evidence type="ECO:0000256" key="3">
    <source>
        <dbReference type="ARBA" id="ARBA00022553"/>
    </source>
</evidence>
<dbReference type="InterPro" id="IPR000014">
    <property type="entry name" value="PAS"/>
</dbReference>
<dbReference type="Gene3D" id="3.30.450.20">
    <property type="entry name" value="PAS domain"/>
    <property type="match status" value="5"/>
</dbReference>
<comment type="caution">
    <text evidence="8">Lacks conserved residue(s) required for the propagation of feature annotation.</text>
</comment>
<comment type="catalytic activity">
    <reaction evidence="1">
        <text>ATP + protein L-histidine = ADP + protein N-phospho-L-histidine.</text>
        <dbReference type="EC" id="2.7.13.3"/>
    </reaction>
</comment>
<dbReference type="EMBL" id="FOOQ01000001">
    <property type="protein sequence ID" value="SFG10971.1"/>
    <property type="molecule type" value="Genomic_DNA"/>
</dbReference>
<feature type="domain" description="PAS" evidence="11">
    <location>
        <begin position="275"/>
        <end position="345"/>
    </location>
</feature>
<keyword evidence="9" id="KW-0175">Coiled coil</keyword>
<evidence type="ECO:0000313" key="14">
    <source>
        <dbReference type="Proteomes" id="UP000198876"/>
    </source>
</evidence>
<dbReference type="NCBIfam" id="TIGR00229">
    <property type="entry name" value="sensory_box"/>
    <property type="match status" value="5"/>
</dbReference>
<dbReference type="STRING" id="553467.SAMN04488063_1447"/>
<keyword evidence="4" id="KW-0808">Transferase</keyword>
<dbReference type="InterPro" id="IPR013324">
    <property type="entry name" value="RNA_pol_sigma_r3/r4-like"/>
</dbReference>
<feature type="domain" description="PAC" evidence="12">
    <location>
        <begin position="469"/>
        <end position="521"/>
    </location>
</feature>
<evidence type="ECO:0000259" key="10">
    <source>
        <dbReference type="PROSITE" id="PS50110"/>
    </source>
</evidence>
<keyword evidence="14" id="KW-1185">Reference proteome</keyword>
<dbReference type="InterPro" id="IPR013656">
    <property type="entry name" value="PAS_4"/>
</dbReference>
<dbReference type="Proteomes" id="UP000198876">
    <property type="component" value="Unassembled WGS sequence"/>
</dbReference>
<dbReference type="Pfam" id="PF08448">
    <property type="entry name" value="PAS_4"/>
    <property type="match status" value="2"/>
</dbReference>
<feature type="domain" description="Response regulatory" evidence="10">
    <location>
        <begin position="8"/>
        <end position="124"/>
    </location>
</feature>
<dbReference type="Gene3D" id="3.30.450.40">
    <property type="match status" value="2"/>
</dbReference>
<dbReference type="InterPro" id="IPR035965">
    <property type="entry name" value="PAS-like_dom_sf"/>
</dbReference>
<dbReference type="CDD" id="cd00156">
    <property type="entry name" value="REC"/>
    <property type="match status" value="1"/>
</dbReference>
<feature type="domain" description="PAS" evidence="11">
    <location>
        <begin position="147"/>
        <end position="221"/>
    </location>
</feature>
<evidence type="ECO:0000256" key="2">
    <source>
        <dbReference type="ARBA" id="ARBA00012438"/>
    </source>
</evidence>
<feature type="coiled-coil region" evidence="9">
    <location>
        <begin position="923"/>
        <end position="969"/>
    </location>
</feature>
<proteinExistence type="predicted"/>
<evidence type="ECO:0000256" key="9">
    <source>
        <dbReference type="SAM" id="Coils"/>
    </source>
</evidence>
<dbReference type="InterPro" id="IPR029016">
    <property type="entry name" value="GAF-like_dom_sf"/>
</dbReference>
<feature type="domain" description="PAC" evidence="12">
    <location>
        <begin position="599"/>
        <end position="650"/>
    </location>
</feature>
<keyword evidence="5" id="KW-0418">Kinase</keyword>
<dbReference type="InterPro" id="IPR003018">
    <property type="entry name" value="GAF"/>
</dbReference>
<dbReference type="PANTHER" id="PTHR43304">
    <property type="entry name" value="PHYTOCHROME-LIKE PROTEIN CPH1"/>
    <property type="match status" value="1"/>
</dbReference>
<dbReference type="SUPFAM" id="SSF55781">
    <property type="entry name" value="GAF domain-like"/>
    <property type="match status" value="2"/>
</dbReference>
<dbReference type="Gene3D" id="2.10.70.100">
    <property type="match status" value="2"/>
</dbReference>
<reference evidence="14" key="1">
    <citation type="submission" date="2016-10" db="EMBL/GenBank/DDBJ databases">
        <authorList>
            <person name="Varghese N."/>
            <person name="Submissions S."/>
        </authorList>
    </citation>
    <scope>NUCLEOTIDE SEQUENCE [LARGE SCALE GENOMIC DNA]</scope>
    <source>
        <strain evidence="14">CGMCC 1.7739</strain>
    </source>
</reference>
<dbReference type="InterPro" id="IPR000700">
    <property type="entry name" value="PAS-assoc_C"/>
</dbReference>
<dbReference type="OrthoDB" id="165911at2157"/>
<evidence type="ECO:0000256" key="5">
    <source>
        <dbReference type="ARBA" id="ARBA00022777"/>
    </source>
</evidence>
<gene>
    <name evidence="13" type="ORF">SAMN04488063_1447</name>
</gene>
<dbReference type="Pfam" id="PF00072">
    <property type="entry name" value="Response_reg"/>
    <property type="match status" value="1"/>
</dbReference>
<dbReference type="InterPro" id="IPR013655">
    <property type="entry name" value="PAS_fold_3"/>
</dbReference>
<dbReference type="InterPro" id="IPR007050">
    <property type="entry name" value="HTH_bacterioopsin"/>
</dbReference>
<organism evidence="13 14">
    <name type="scientific">Halopelagius inordinatus</name>
    <dbReference type="NCBI Taxonomy" id="553467"/>
    <lineage>
        <taxon>Archaea</taxon>
        <taxon>Methanobacteriati</taxon>
        <taxon>Methanobacteriota</taxon>
        <taxon>Stenosarchaea group</taxon>
        <taxon>Halobacteria</taxon>
        <taxon>Halobacteriales</taxon>
        <taxon>Haloferacaceae</taxon>
    </lineage>
</organism>
<feature type="domain" description="PAC" evidence="12">
    <location>
        <begin position="728"/>
        <end position="779"/>
    </location>
</feature>
<evidence type="ECO:0000313" key="13">
    <source>
        <dbReference type="EMBL" id="SFG10971.1"/>
    </source>
</evidence>
<evidence type="ECO:0000256" key="1">
    <source>
        <dbReference type="ARBA" id="ARBA00000085"/>
    </source>
</evidence>
<accession>A0A1I2PC01</accession>
<keyword evidence="7" id="KW-0804">Transcription</keyword>
<name>A0A1I2PC01_9EURY</name>
<keyword evidence="3" id="KW-0597">Phosphoprotein</keyword>
<dbReference type="CDD" id="cd00130">
    <property type="entry name" value="PAS"/>
    <property type="match status" value="5"/>
</dbReference>
<dbReference type="PROSITE" id="PS50112">
    <property type="entry name" value="PAS"/>
    <property type="match status" value="3"/>
</dbReference>
<dbReference type="SMART" id="SM00091">
    <property type="entry name" value="PAS"/>
    <property type="match status" value="4"/>
</dbReference>
<keyword evidence="6" id="KW-0805">Transcription regulation</keyword>
<dbReference type="PANTHER" id="PTHR43304:SF1">
    <property type="entry name" value="PAC DOMAIN-CONTAINING PROTEIN"/>
    <property type="match status" value="1"/>
</dbReference>
<dbReference type="Gene3D" id="3.40.50.2300">
    <property type="match status" value="1"/>
</dbReference>
<dbReference type="SUPFAM" id="SSF55785">
    <property type="entry name" value="PYP-like sensor domain (PAS domain)"/>
    <property type="match status" value="5"/>
</dbReference>
<dbReference type="SMART" id="SM00448">
    <property type="entry name" value="REC"/>
    <property type="match status" value="1"/>
</dbReference>
<dbReference type="SUPFAM" id="SSF88659">
    <property type="entry name" value="Sigma3 and sigma4 domains of RNA polymerase sigma factors"/>
    <property type="match status" value="1"/>
</dbReference>
<dbReference type="GO" id="GO:0000160">
    <property type="term" value="P:phosphorelay signal transduction system"/>
    <property type="evidence" value="ECO:0007669"/>
    <property type="project" value="InterPro"/>
</dbReference>
<dbReference type="PROSITE" id="PS50113">
    <property type="entry name" value="PAC"/>
    <property type="match status" value="3"/>
</dbReference>
<dbReference type="InterPro" id="IPR052162">
    <property type="entry name" value="Sensor_kinase/Photoreceptor"/>
</dbReference>
<protein>
    <recommendedName>
        <fullName evidence="2">histidine kinase</fullName>
        <ecNumber evidence="2">2.7.13.3</ecNumber>
    </recommendedName>
</protein>
<evidence type="ECO:0000256" key="8">
    <source>
        <dbReference type="PROSITE-ProRule" id="PRU00169"/>
    </source>
</evidence>
<evidence type="ECO:0000256" key="6">
    <source>
        <dbReference type="ARBA" id="ARBA00023015"/>
    </source>
</evidence>
<dbReference type="Pfam" id="PF13185">
    <property type="entry name" value="GAF_2"/>
    <property type="match status" value="2"/>
</dbReference>
<dbReference type="Pfam" id="PF08447">
    <property type="entry name" value="PAS_3"/>
    <property type="match status" value="3"/>
</dbReference>
<dbReference type="InterPro" id="IPR036388">
    <property type="entry name" value="WH-like_DNA-bd_sf"/>
</dbReference>
<dbReference type="Pfam" id="PF04967">
    <property type="entry name" value="HTH_10"/>
    <property type="match status" value="1"/>
</dbReference>
<evidence type="ECO:0000259" key="12">
    <source>
        <dbReference type="PROSITE" id="PS50113"/>
    </source>
</evidence>
<dbReference type="InterPro" id="IPR031803">
    <property type="entry name" value="BAT_GAF/HTH-assoc"/>
</dbReference>
<dbReference type="InterPro" id="IPR001789">
    <property type="entry name" value="Sig_transdc_resp-reg_receiver"/>
</dbReference>
<dbReference type="PROSITE" id="PS50110">
    <property type="entry name" value="RESPONSE_REGULATORY"/>
    <property type="match status" value="1"/>
</dbReference>
<dbReference type="InterPro" id="IPR011006">
    <property type="entry name" value="CheY-like_superfamily"/>
</dbReference>
<evidence type="ECO:0000259" key="11">
    <source>
        <dbReference type="PROSITE" id="PS50112"/>
    </source>
</evidence>
<dbReference type="InterPro" id="IPR001610">
    <property type="entry name" value="PAC"/>
</dbReference>
<dbReference type="SUPFAM" id="SSF52172">
    <property type="entry name" value="CheY-like"/>
    <property type="match status" value="1"/>
</dbReference>
<evidence type="ECO:0000256" key="7">
    <source>
        <dbReference type="ARBA" id="ARBA00023163"/>
    </source>
</evidence>
<sequence length="1350" mass="151190">MVQTSSSLVLYVDPDSDDREEVAESLTGRRSGLSVVEASTLEEARSRLERGDIACVVSEYALPDATGLDLLEVVRDGDPNIPFVFYTSHPASDLVEEAFRAGATDYVEKGPTPAHHRILERRLEIATATGEKSGVDGSLAAERSRRSLDEYRTVFETLRDEVFLLDVEDGDTFRIARVNAAEDGFLGCSAEDPRGKTLYDLYDEDVADEAVAEYRRCLERRAPTTSENAYRLAGETRVFRTELAPVISAGEVTQLVGVTREITDRRERERELRGYREYIGTVLDSLDDVFYVLDDDGVLKRWNESLPRETGYTDEEIAEMRIQEFFDEGESDRIDEALREVFETGRAQIESELLTERGARIPYEFVATEVEEPTGDTVAAGIGRNVSRRVEKEHQLSRLISNVPGFVYRVRNAPDWPVEFVSDGAREITGYDPETLERGDVSLGEELVLEGNDRIWRQVQAALDAEEPFDVTYPLETESGDRRWVREQGRGVFAADGSVEALEGVVIDITEQVEYERELERTQRLLEQSQRLANVGAWEIQVEDGALTGLTATDEAYRIHGLSPETDVDIQQAFGYYHPEDEIRVRAGVDRAVREGESYDYEAQLTTANGDERWVRTIGEPIREDGDVVAVRGAIQDITERKQREVELERTKSLLDNTEQIANVGGWELDAEGGPPFDGIQTDGLHRLHGISPGEEFPTERGMEFVHPDDREKVEEAVEGLLVDGKPFDIERRIVTIDGDVRWVHGRGVPVVEDGAIVRYRGAMADITERKRSERTFSSLYDAAHRLLAATADEDVAQITVEAAVDLLELPQIVLYRFDSDENRFVPLAHSLDFESSDGVPPVIHGSDRSLVGRAFFGDETLELNDVRDSPYLYDAQTPIRKALVIPLGEHGVLAAGDPVCGEFDAHTRTVTELLGTTVRAAFDRLTRERELQERQRELEQKTTQLERLNQLNELIRGIDRRLVQAESRDDLEAAVCEKLVASDRYAFAWIGEYDTRTQTVAPRSWAGTDRGYLDEIRALSTDEATVSEPAHRTARACEPTLVSNVAEGVQKQEWRREALSRGYQSVFSVPLLHEAIPYGVLTVYAAGTDAFDPLARTVFEELGEAIANTVNNVETKQGLVADQVVELELRAYATNEALHRLASDADCSLTVETVLPESDDRYRVFFTTPADAADALRTAAASSPSVEDVRVLSADDERATFQATVFETPVALTLAEQGAVPRRITTDGETMEMTVEVPTTTDIRTFVEVLQARYPDVELIARRELDRPIQTREELYRSLTACLTDRQFEVLTAAYHGGYFESPRSNTGEEIAELLGITQPTFNYHLRRAFKRLLSLTLSKTGGVKYLDT</sequence>
<feature type="domain" description="PAS" evidence="11">
    <location>
        <begin position="682"/>
        <end position="725"/>
    </location>
</feature>
<dbReference type="Pfam" id="PF15915">
    <property type="entry name" value="BAT"/>
    <property type="match status" value="1"/>
</dbReference>
<dbReference type="EC" id="2.7.13.3" evidence="2"/>
<dbReference type="RefSeq" id="WP_092890450.1">
    <property type="nucleotide sequence ID" value="NZ_FOOQ01000001.1"/>
</dbReference>
<evidence type="ECO:0000256" key="4">
    <source>
        <dbReference type="ARBA" id="ARBA00022679"/>
    </source>
</evidence>